<proteinExistence type="predicted"/>
<feature type="coiled-coil region" evidence="1">
    <location>
        <begin position="30"/>
        <end position="127"/>
    </location>
</feature>
<keyword evidence="3" id="KW-1185">Reference proteome</keyword>
<feature type="non-terminal residue" evidence="2">
    <location>
        <position position="138"/>
    </location>
</feature>
<dbReference type="EMBL" id="JAHFXS010000929">
    <property type="protein sequence ID" value="KAG9980851.1"/>
    <property type="molecule type" value="Genomic_DNA"/>
</dbReference>
<evidence type="ECO:0000313" key="2">
    <source>
        <dbReference type="EMBL" id="KAG9980851.1"/>
    </source>
</evidence>
<reference evidence="2" key="2">
    <citation type="submission" date="2021-08" db="EMBL/GenBank/DDBJ databases">
        <authorList>
            <person name="Gostincar C."/>
            <person name="Sun X."/>
            <person name="Song Z."/>
            <person name="Gunde-Cimerman N."/>
        </authorList>
    </citation>
    <scope>NUCLEOTIDE SEQUENCE</scope>
    <source>
        <strain evidence="2">EXF-9298</strain>
    </source>
</reference>
<dbReference type="AlphaFoldDB" id="A0A9P8FQ70"/>
<evidence type="ECO:0000313" key="3">
    <source>
        <dbReference type="Proteomes" id="UP000729357"/>
    </source>
</evidence>
<reference evidence="2" key="1">
    <citation type="journal article" date="2021" name="J Fungi (Basel)">
        <title>Virulence traits and population genomics of the black yeast Aureobasidium melanogenum.</title>
        <authorList>
            <person name="Cernosa A."/>
            <person name="Sun X."/>
            <person name="Gostincar C."/>
            <person name="Fang C."/>
            <person name="Gunde-Cimerman N."/>
            <person name="Song Z."/>
        </authorList>
    </citation>
    <scope>NUCLEOTIDE SEQUENCE</scope>
    <source>
        <strain evidence="2">EXF-9298</strain>
    </source>
</reference>
<comment type="caution">
    <text evidence="2">The sequence shown here is derived from an EMBL/GenBank/DDBJ whole genome shotgun (WGS) entry which is preliminary data.</text>
</comment>
<organism evidence="2 3">
    <name type="scientific">Aureobasidium melanogenum</name>
    <name type="common">Aureobasidium pullulans var. melanogenum</name>
    <dbReference type="NCBI Taxonomy" id="46634"/>
    <lineage>
        <taxon>Eukaryota</taxon>
        <taxon>Fungi</taxon>
        <taxon>Dikarya</taxon>
        <taxon>Ascomycota</taxon>
        <taxon>Pezizomycotina</taxon>
        <taxon>Dothideomycetes</taxon>
        <taxon>Dothideomycetidae</taxon>
        <taxon>Dothideales</taxon>
        <taxon>Saccotheciaceae</taxon>
        <taxon>Aureobasidium</taxon>
    </lineage>
</organism>
<gene>
    <name evidence="2" type="ORF">KCU98_g7869</name>
</gene>
<evidence type="ECO:0000256" key="1">
    <source>
        <dbReference type="SAM" id="Coils"/>
    </source>
</evidence>
<dbReference type="Proteomes" id="UP000729357">
    <property type="component" value="Unassembled WGS sequence"/>
</dbReference>
<keyword evidence="1" id="KW-0175">Coiled coil</keyword>
<sequence length="138" mass="15801">MPPNDSPSNPDEEDAKEILELQNQISTILIRKRKREFDASEDEVKHLKHRLATSLNRCQQANTRLASALENVKQLRIENELLEKETKKQVRSIKALEDENEQLKTQLETLKKNEAASKKAVSDLKRKLGSALEAFPEV</sequence>
<protein>
    <submittedName>
        <fullName evidence="2">Uncharacterized protein</fullName>
    </submittedName>
</protein>
<name>A0A9P8FQ70_AURME</name>
<accession>A0A9P8FQ70</accession>